<name>A0AAN7IB31_QUERU</name>
<dbReference type="Proteomes" id="UP001324115">
    <property type="component" value="Unassembled WGS sequence"/>
</dbReference>
<dbReference type="AlphaFoldDB" id="A0AAN7IB31"/>
<dbReference type="SUPFAM" id="SSF81383">
    <property type="entry name" value="F-box domain"/>
    <property type="match status" value="1"/>
</dbReference>
<dbReference type="PANTHER" id="PTHR32278:SF111">
    <property type="entry name" value="F-BOX PROTEIN PP2-B12-RELATED"/>
    <property type="match status" value="1"/>
</dbReference>
<proteinExistence type="predicted"/>
<comment type="caution">
    <text evidence="2">The sequence shown here is derived from an EMBL/GenBank/DDBJ whole genome shotgun (WGS) entry which is preliminary data.</text>
</comment>
<accession>A0AAN7IB31</accession>
<organism evidence="2 3">
    <name type="scientific">Quercus rubra</name>
    <name type="common">Northern red oak</name>
    <name type="synonym">Quercus borealis</name>
    <dbReference type="NCBI Taxonomy" id="3512"/>
    <lineage>
        <taxon>Eukaryota</taxon>
        <taxon>Viridiplantae</taxon>
        <taxon>Streptophyta</taxon>
        <taxon>Embryophyta</taxon>
        <taxon>Tracheophyta</taxon>
        <taxon>Spermatophyta</taxon>
        <taxon>Magnoliopsida</taxon>
        <taxon>eudicotyledons</taxon>
        <taxon>Gunneridae</taxon>
        <taxon>Pentapetalae</taxon>
        <taxon>rosids</taxon>
        <taxon>fabids</taxon>
        <taxon>Fagales</taxon>
        <taxon>Fagaceae</taxon>
        <taxon>Quercus</taxon>
    </lineage>
</organism>
<dbReference type="PROSITE" id="PS50181">
    <property type="entry name" value="FBOX"/>
    <property type="match status" value="1"/>
</dbReference>
<dbReference type="CDD" id="cd22162">
    <property type="entry name" value="F-box_AtSKIP3-like"/>
    <property type="match status" value="1"/>
</dbReference>
<reference evidence="2 3" key="1">
    <citation type="journal article" date="2023" name="G3 (Bethesda)">
        <title>A haplotype-resolved chromosome-scale genome for Quercus rubra L. provides insights into the genetics of adaptive traits for red oak species.</title>
        <authorList>
            <person name="Kapoor B."/>
            <person name="Jenkins J."/>
            <person name="Schmutz J."/>
            <person name="Zhebentyayeva T."/>
            <person name="Kuelheim C."/>
            <person name="Coggeshall M."/>
            <person name="Heim C."/>
            <person name="Lasky J.R."/>
            <person name="Leites L."/>
            <person name="Islam-Faridi N."/>
            <person name="Romero-Severson J."/>
            <person name="DeLeo V.L."/>
            <person name="Lucas S.M."/>
            <person name="Lazic D."/>
            <person name="Gailing O."/>
            <person name="Carlson J."/>
            <person name="Staton M."/>
        </authorList>
    </citation>
    <scope>NUCLEOTIDE SEQUENCE [LARGE SCALE GENOMIC DNA]</scope>
    <source>
        <strain evidence="2">Pseudo-F2</strain>
    </source>
</reference>
<feature type="domain" description="F-box" evidence="1">
    <location>
        <begin position="20"/>
        <end position="66"/>
    </location>
</feature>
<evidence type="ECO:0000259" key="1">
    <source>
        <dbReference type="PROSITE" id="PS50181"/>
    </source>
</evidence>
<evidence type="ECO:0000313" key="3">
    <source>
        <dbReference type="Proteomes" id="UP001324115"/>
    </source>
</evidence>
<keyword evidence="3" id="KW-1185">Reference proteome</keyword>
<dbReference type="Pfam" id="PF00646">
    <property type="entry name" value="F-box"/>
    <property type="match status" value="1"/>
</dbReference>
<dbReference type="Pfam" id="PF14299">
    <property type="entry name" value="PP2"/>
    <property type="match status" value="1"/>
</dbReference>
<dbReference type="InterPro" id="IPR025886">
    <property type="entry name" value="PP2-like"/>
</dbReference>
<dbReference type="InterPro" id="IPR036047">
    <property type="entry name" value="F-box-like_dom_sf"/>
</dbReference>
<dbReference type="InterPro" id="IPR001810">
    <property type="entry name" value="F-box_dom"/>
</dbReference>
<gene>
    <name evidence="2" type="ORF">RGQ29_005738</name>
</gene>
<sequence>MDMDPTVSTRSEESDEAEAVNMLKVLPVDCIAKVLSLTTPADACRSSLVSTSFKSVAESNAVWDCFVPPESDYLFNNSSSSSSSSSLPVSSKKELFLYLCDHPLLIQDGKLSLSLEKKSGKKCYMLSPKDLIIVWIDTPAYWRWTSLPHTRFPEVAELIKVCWLEIRGRINTCMLSPATLYAAYLVFKTTTGSYGFESQPIEVEVGLVGGEIHKQTVYLDAYGGRRPQYQIVPRRIGIFNRPFRRIPGFQAPQPQPKENEELNGLKYPKERVDGWLEIELGEFFNRSGKDNGELEMSVLEVNGGNWKGGLIVQGIEIRPKP</sequence>
<dbReference type="Gene3D" id="1.20.1280.50">
    <property type="match status" value="1"/>
</dbReference>
<evidence type="ECO:0000313" key="2">
    <source>
        <dbReference type="EMBL" id="KAK4563344.1"/>
    </source>
</evidence>
<dbReference type="EMBL" id="JAXUIC010000011">
    <property type="protein sequence ID" value="KAK4563344.1"/>
    <property type="molecule type" value="Genomic_DNA"/>
</dbReference>
<dbReference type="PANTHER" id="PTHR32278">
    <property type="entry name" value="F-BOX DOMAIN-CONTAINING PROTEIN"/>
    <property type="match status" value="1"/>
</dbReference>
<protein>
    <recommendedName>
        <fullName evidence="1">F-box domain-containing protein</fullName>
    </recommendedName>
</protein>